<dbReference type="AlphaFoldDB" id="A0A8T9SU84"/>
<sequence length="108" mass="12006">MWIQQKADERASLSDLQGRAVGLKFECNKCHAEVFTDLIGVPAPDAPTPGQPETAAENYEIEEIQCHNCGMRHELMVDSTFDGVLFNVSEVAPDQVSYQVAQPEQDLR</sequence>
<protein>
    <submittedName>
        <fullName evidence="1">Uncharacterized protein</fullName>
    </submittedName>
</protein>
<dbReference type="KEGG" id="haei:MUN82_12565"/>
<accession>A0A8T9SU84</accession>
<dbReference type="Proteomes" id="UP000829925">
    <property type="component" value="Chromosome"/>
</dbReference>
<dbReference type="RefSeq" id="WP_245090892.1">
    <property type="nucleotide sequence ID" value="NZ_CP095053.1"/>
</dbReference>
<organism evidence="1 2">
    <name type="scientific">Hymenobacter aerilatus</name>
    <dbReference type="NCBI Taxonomy" id="2932251"/>
    <lineage>
        <taxon>Bacteria</taxon>
        <taxon>Pseudomonadati</taxon>
        <taxon>Bacteroidota</taxon>
        <taxon>Cytophagia</taxon>
        <taxon>Cytophagales</taxon>
        <taxon>Hymenobacteraceae</taxon>
        <taxon>Hymenobacter</taxon>
    </lineage>
</organism>
<name>A0A8T9SU84_9BACT</name>
<proteinExistence type="predicted"/>
<dbReference type="EMBL" id="CP095053">
    <property type="protein sequence ID" value="UOR03780.1"/>
    <property type="molecule type" value="Genomic_DNA"/>
</dbReference>
<gene>
    <name evidence="1" type="ORF">MUN82_12565</name>
</gene>
<keyword evidence="2" id="KW-1185">Reference proteome</keyword>
<evidence type="ECO:0000313" key="1">
    <source>
        <dbReference type="EMBL" id="UOR03780.1"/>
    </source>
</evidence>
<evidence type="ECO:0000313" key="2">
    <source>
        <dbReference type="Proteomes" id="UP000829925"/>
    </source>
</evidence>
<reference evidence="1 2" key="1">
    <citation type="submission" date="2022-04" db="EMBL/GenBank/DDBJ databases">
        <title>Hymenobacter sp. isolated from the air.</title>
        <authorList>
            <person name="Won M."/>
            <person name="Lee C.-M."/>
            <person name="Woen H.-Y."/>
            <person name="Kwon S.-W."/>
        </authorList>
    </citation>
    <scope>NUCLEOTIDE SEQUENCE [LARGE SCALE GENOMIC DNA]</scope>
    <source>
        <strain evidence="2">5413 J-13</strain>
    </source>
</reference>